<evidence type="ECO:0000256" key="1">
    <source>
        <dbReference type="SAM" id="Phobius"/>
    </source>
</evidence>
<keyword evidence="1" id="KW-0472">Membrane</keyword>
<gene>
    <name evidence="2" type="ORF">SJ059_33465</name>
</gene>
<comment type="caution">
    <text evidence="2">The sequence shown here is derived from an EMBL/GenBank/DDBJ whole genome shotgun (WGS) entry which is preliminary data.</text>
</comment>
<dbReference type="EMBL" id="JAWZZT010001951">
    <property type="protein sequence ID" value="MDX7019335.1"/>
    <property type="molecule type" value="Genomic_DNA"/>
</dbReference>
<keyword evidence="1" id="KW-1133">Transmembrane helix</keyword>
<feature type="transmembrane region" description="Helical" evidence="1">
    <location>
        <begin position="35"/>
        <end position="55"/>
    </location>
</feature>
<reference evidence="2" key="1">
    <citation type="submission" date="2023-11" db="EMBL/GenBank/DDBJ databases">
        <title>Detection of rare carbapenemases in Enterobacterales - comparison of two colorimetric and two CIM-based carbapenemase assays.</title>
        <authorList>
            <person name="Schaffarczyk L."/>
            <person name="Noster J."/>
            <person name="Stelzer Y."/>
            <person name="Sattler J."/>
            <person name="Gatermann S."/>
            <person name="Hamprecht A."/>
        </authorList>
    </citation>
    <scope>NUCLEOTIDE SEQUENCE</scope>
    <source>
        <strain evidence="2">CIM-Cont-037</strain>
    </source>
</reference>
<dbReference type="Proteomes" id="UP001279012">
    <property type="component" value="Unassembled WGS sequence"/>
</dbReference>
<evidence type="ECO:0000313" key="3">
    <source>
        <dbReference type="Proteomes" id="UP001279012"/>
    </source>
</evidence>
<protein>
    <submittedName>
        <fullName evidence="2">MFS transporter</fullName>
    </submittedName>
</protein>
<proteinExistence type="predicted"/>
<sequence length="67" mass="7283">MAEPINIITLVTENKTASLDNQLVALLPEAFNSGFAYAMLTAGLSCFITLFIMLFPCKEKQGALSQQ</sequence>
<name>A0AAW9ECP4_KLEAE</name>
<evidence type="ECO:0000313" key="2">
    <source>
        <dbReference type="EMBL" id="MDX7019335.1"/>
    </source>
</evidence>
<keyword evidence="1" id="KW-0812">Transmembrane</keyword>
<organism evidence="2 3">
    <name type="scientific">Klebsiella aerogenes</name>
    <name type="common">Enterobacter aerogenes</name>
    <dbReference type="NCBI Taxonomy" id="548"/>
    <lineage>
        <taxon>Bacteria</taxon>
        <taxon>Pseudomonadati</taxon>
        <taxon>Pseudomonadota</taxon>
        <taxon>Gammaproteobacteria</taxon>
        <taxon>Enterobacterales</taxon>
        <taxon>Enterobacteriaceae</taxon>
        <taxon>Klebsiella/Raoultella group</taxon>
        <taxon>Klebsiella</taxon>
    </lineage>
</organism>
<accession>A0AAW9ECP4</accession>
<dbReference type="AlphaFoldDB" id="A0AAW9ECP4"/>
<feature type="non-terminal residue" evidence="2">
    <location>
        <position position="67"/>
    </location>
</feature>